<protein>
    <submittedName>
        <fullName evidence="1">Uncharacterized protein</fullName>
    </submittedName>
</protein>
<reference evidence="2" key="1">
    <citation type="submission" date="2017-08" db="EMBL/GenBank/DDBJ databases">
        <authorList>
            <person name="Brisse S."/>
        </authorList>
    </citation>
    <scope>NUCLEOTIDE SEQUENCE [LARGE SCALE GENOMIC DNA]</scope>
    <source>
        <strain evidence="2">06D021</strain>
    </source>
</reference>
<sequence>MTKKEILQKRYIIHMDIFMLAGASPLKLAYDQAS</sequence>
<accession>A0A285B348</accession>
<proteinExistence type="predicted"/>
<gene>
    <name evidence="1" type="ORF">KOSB73_260032</name>
</gene>
<dbReference type="Proteomes" id="UP000220639">
    <property type="component" value="Unassembled WGS sequence"/>
</dbReference>
<organism evidence="1 2">
    <name type="scientific">Klebsiella grimontii</name>
    <dbReference type="NCBI Taxonomy" id="2058152"/>
    <lineage>
        <taxon>Bacteria</taxon>
        <taxon>Pseudomonadati</taxon>
        <taxon>Pseudomonadota</taxon>
        <taxon>Gammaproteobacteria</taxon>
        <taxon>Enterobacterales</taxon>
        <taxon>Enterobacteriaceae</taxon>
        <taxon>Klebsiella/Raoultella group</taxon>
        <taxon>Klebsiella</taxon>
    </lineage>
</organism>
<dbReference type="AlphaFoldDB" id="A0A285B348"/>
<name>A0A285B348_9ENTR</name>
<evidence type="ECO:0000313" key="1">
    <source>
        <dbReference type="EMBL" id="SNU35308.1"/>
    </source>
</evidence>
<dbReference type="EMBL" id="FZTC01000019">
    <property type="protein sequence ID" value="SNU35308.1"/>
    <property type="molecule type" value="Genomic_DNA"/>
</dbReference>
<evidence type="ECO:0000313" key="2">
    <source>
        <dbReference type="Proteomes" id="UP000220639"/>
    </source>
</evidence>